<evidence type="ECO:0000256" key="1">
    <source>
        <dbReference type="SAM" id="MobiDB-lite"/>
    </source>
</evidence>
<evidence type="ECO:0000313" key="3">
    <source>
        <dbReference type="Proteomes" id="UP001052655"/>
    </source>
</evidence>
<evidence type="ECO:0000313" key="2">
    <source>
        <dbReference type="EMBL" id="GHI32244.1"/>
    </source>
</evidence>
<comment type="caution">
    <text evidence="2">The sequence shown here is derived from an EMBL/GenBank/DDBJ whole genome shotgun (WGS) entry which is preliminary data.</text>
</comment>
<protein>
    <submittedName>
        <fullName evidence="2">Uncharacterized protein</fullName>
    </submittedName>
</protein>
<gene>
    <name evidence="2" type="ORF">Sdagh_39740</name>
</gene>
<reference evidence="2" key="1">
    <citation type="submission" date="2024-05" db="EMBL/GenBank/DDBJ databases">
        <title>Whole genome shotgun sequence of Streptomyces daghestanicus NBRC 12762.</title>
        <authorList>
            <person name="Komaki H."/>
            <person name="Tamura T."/>
        </authorList>
    </citation>
    <scope>NUCLEOTIDE SEQUENCE</scope>
    <source>
        <strain evidence="2">NBRC 12762</strain>
    </source>
</reference>
<feature type="region of interest" description="Disordered" evidence="1">
    <location>
        <begin position="1"/>
        <end position="72"/>
    </location>
</feature>
<organism evidence="2 3">
    <name type="scientific">Streptomyces daghestanicus</name>
    <dbReference type="NCBI Taxonomy" id="66885"/>
    <lineage>
        <taxon>Bacteria</taxon>
        <taxon>Bacillati</taxon>
        <taxon>Actinomycetota</taxon>
        <taxon>Actinomycetes</taxon>
        <taxon>Kitasatosporales</taxon>
        <taxon>Streptomycetaceae</taxon>
        <taxon>Streptomyces</taxon>
    </lineage>
</organism>
<accession>A0ABQ3Q4R5</accession>
<sequence length="72" mass="6680">MAASSASAETLAEAASVGVPDSGPSDSPASSPGRPDAGPDGSLSVSSSAVAVDVAGSGSRPVPSGRRSGPSR</sequence>
<keyword evidence="3" id="KW-1185">Reference proteome</keyword>
<dbReference type="EMBL" id="BNDX01000010">
    <property type="protein sequence ID" value="GHI32244.1"/>
    <property type="molecule type" value="Genomic_DNA"/>
</dbReference>
<proteinExistence type="predicted"/>
<name>A0ABQ3Q4R5_9ACTN</name>
<dbReference type="Proteomes" id="UP001052655">
    <property type="component" value="Unassembled WGS sequence"/>
</dbReference>